<dbReference type="Proteomes" id="UP000555448">
    <property type="component" value="Unassembled WGS sequence"/>
</dbReference>
<evidence type="ECO:0000313" key="4">
    <source>
        <dbReference type="Proteomes" id="UP000555448"/>
    </source>
</evidence>
<gene>
    <name evidence="3" type="ORF">HNO88_000311</name>
</gene>
<evidence type="ECO:0000259" key="2">
    <source>
        <dbReference type="Pfam" id="PF18013"/>
    </source>
</evidence>
<reference evidence="3 4" key="1">
    <citation type="submission" date="2020-08" db="EMBL/GenBank/DDBJ databases">
        <title>Functional genomics of gut bacteria from endangered species of beetles.</title>
        <authorList>
            <person name="Carlos-Shanley C."/>
        </authorList>
    </citation>
    <scope>NUCLEOTIDE SEQUENCE [LARGE SCALE GENOMIC DNA]</scope>
    <source>
        <strain evidence="3 4">S00245</strain>
    </source>
</reference>
<dbReference type="EMBL" id="JACHLR010000001">
    <property type="protein sequence ID" value="MBB4857014.1"/>
    <property type="molecule type" value="Genomic_DNA"/>
</dbReference>
<proteinExistence type="predicted"/>
<accession>A0A7W7NV81</accession>
<evidence type="ECO:0000256" key="1">
    <source>
        <dbReference type="SAM" id="MobiDB-lite"/>
    </source>
</evidence>
<feature type="domain" description="Phage tail lysozyme" evidence="2">
    <location>
        <begin position="6"/>
        <end position="127"/>
    </location>
</feature>
<comment type="caution">
    <text evidence="3">The sequence shown here is derived from an EMBL/GenBank/DDBJ whole genome shotgun (WGS) entry which is preliminary data.</text>
</comment>
<name>A0A7W7NV81_9SPHN</name>
<sequence>MSLDPAIVRFFEKKGYTREQAKGIAAGIYAETANNHTAFNSAGGGQGAFGLGQWRGPRLRALREQYGKNPSKTQQLEFLHTELQGGDPGGPLVTAQKNARSTFEAYIHKFMRPGSGAAGDLQRGYKALGVKGGDRASAGGGSTFDQVQARRRAQQGLSMQSVFQAYRNTGKAGGMTPQDAAQFERAVLDGHVMLPRGTALRVKPAAPVLPKSVVEAYNSHRMDDDPEARAEIDRAVAAGEVSLPRGLQLKAPAPRGAGELLGMGTRSLLEGAGGLLDIVGAPVNTTINAVAGTKLSTTPFKDLGAGAADRLGFAKPESASELTDAAIQQGGTQGLLTAGAGFAAAGAKGAAGAAGRMLSGSPVLDTVSGAVAGGAQETARQAGAGPVGQIAAGLLGGAAPVGLAAAASRIRPRGLPDAVAETPRAAVIDEAGDLTPDGVELAARHDVSPEQLRQAYDTPPEVQRGTANDDAIAPTAREATTDQPVADEPPAPQQPRDADMPPQPNPPGTPDQQDFSPLPTTALARVTDAAEFGVDMTRGQATKSFDIQDAETQLRNRNGPEGEAMRQFVAKQADQVKVASTQFREAFGDTDLSPESRGAIVQEAVRDLRDAGQAGVSALYRQARELGEPLDLDTSGVKAAYDRVMVEANVPDAAKAEITQEAARYGLIGKVEGTNEAGITTVKLDDGTNVRFYGQPEPLRLDNAEQFRKVVSDLYQSDGKRKLTQTLKRAIDDAVEEAAVKVADGTGGNMSEAMATARKAHVQQKQTFEGGDIVQKIADWKKGQDDVTGALSPEQVMGQALAKTSDLRRVKAVLLSKPTEKSRAAWRAIQAHGLATVFEKATQRNANIGGEITDAISGAKLRTSIEGFGVDKLKVLLDGDEFNQLMKLRRVIEDVTIPISGTVNHSNSGNLIMRLMSDVDNRVTAAFGAAGAVVGGPAGAAVGGTIGRTISPAIKAVKETKAAAETLKGATQYTPDAAAVEAGPKPSTASRAASKAHEAGARTIQGFIETYSSPRIIAPLLVSTNGVEE</sequence>
<feature type="region of interest" description="Disordered" evidence="1">
    <location>
        <begin position="445"/>
        <end position="517"/>
    </location>
</feature>
<dbReference type="Gene3D" id="1.10.530.10">
    <property type="match status" value="1"/>
</dbReference>
<dbReference type="InterPro" id="IPR041219">
    <property type="entry name" value="Phage_lysozyme2"/>
</dbReference>
<organism evidence="3 4">
    <name type="scientific">Novosphingobium chloroacetimidivorans</name>
    <dbReference type="NCBI Taxonomy" id="1428314"/>
    <lineage>
        <taxon>Bacteria</taxon>
        <taxon>Pseudomonadati</taxon>
        <taxon>Pseudomonadota</taxon>
        <taxon>Alphaproteobacteria</taxon>
        <taxon>Sphingomonadales</taxon>
        <taxon>Sphingomonadaceae</taxon>
        <taxon>Novosphingobium</taxon>
    </lineage>
</organism>
<keyword evidence="4" id="KW-1185">Reference proteome</keyword>
<dbReference type="Pfam" id="PF18013">
    <property type="entry name" value="Phage_lysozyme2"/>
    <property type="match status" value="1"/>
</dbReference>
<dbReference type="RefSeq" id="WP_184242075.1">
    <property type="nucleotide sequence ID" value="NZ_JACHLR010000001.1"/>
</dbReference>
<evidence type="ECO:0000313" key="3">
    <source>
        <dbReference type="EMBL" id="MBB4857014.1"/>
    </source>
</evidence>
<protein>
    <recommendedName>
        <fullName evidence="2">Phage tail lysozyme domain-containing protein</fullName>
    </recommendedName>
</protein>
<dbReference type="AlphaFoldDB" id="A0A7W7NV81"/>